<reference evidence="3" key="1">
    <citation type="submission" date="2021-02" db="EMBL/GenBank/DDBJ databases">
        <authorList>
            <person name="Dougan E. K."/>
            <person name="Rhodes N."/>
            <person name="Thang M."/>
            <person name="Chan C."/>
        </authorList>
    </citation>
    <scope>NUCLEOTIDE SEQUENCE</scope>
</reference>
<proteinExistence type="predicted"/>
<sequence>MWRQRARSSRSSSQSSPSSQDEKTYSIGKSAKKFSQLDADVGNLNTTIEGWFDELKGLDTQIGKFEGEMQKSKEEHNAQYASYEAQAKAAESSATALQTAIASMESGKGEVGSAEMEKALGLAKALASSPSVSLLSLSAAPAPAYEYKSGDVTSTRKALLTTFKENKHSMDIDEVRAKSSFDKQVFGLSNEKKLAERSKQEKTLMKSQKDSSRATAQKVSSEEARAEEADEAFLDTLKADYEDKATQAEQRLSAGGAIALLSVPGRQQQAPEARQLPAATCAQGVDALRERGPCSDSEGGARSEESCCFGVCHPGAAEGPRF</sequence>
<feature type="compositionally biased region" description="Low complexity" evidence="2">
    <location>
        <begin position="9"/>
        <end position="19"/>
    </location>
</feature>
<dbReference type="Proteomes" id="UP000626109">
    <property type="component" value="Unassembled WGS sequence"/>
</dbReference>
<feature type="compositionally biased region" description="Basic and acidic residues" evidence="2">
    <location>
        <begin position="192"/>
        <end position="212"/>
    </location>
</feature>
<gene>
    <name evidence="3" type="ORF">PGLA2088_LOCUS34506</name>
</gene>
<organism evidence="3 4">
    <name type="scientific">Polarella glacialis</name>
    <name type="common">Dinoflagellate</name>
    <dbReference type="NCBI Taxonomy" id="89957"/>
    <lineage>
        <taxon>Eukaryota</taxon>
        <taxon>Sar</taxon>
        <taxon>Alveolata</taxon>
        <taxon>Dinophyceae</taxon>
        <taxon>Suessiales</taxon>
        <taxon>Suessiaceae</taxon>
        <taxon>Polarella</taxon>
    </lineage>
</organism>
<comment type="caution">
    <text evidence="3">The sequence shown here is derived from an EMBL/GenBank/DDBJ whole genome shotgun (WGS) entry which is preliminary data.</text>
</comment>
<name>A0A813KQ11_POLGL</name>
<dbReference type="EMBL" id="CAJNNW010031386">
    <property type="protein sequence ID" value="CAE8707361.1"/>
    <property type="molecule type" value="Genomic_DNA"/>
</dbReference>
<evidence type="ECO:0000256" key="1">
    <source>
        <dbReference type="SAM" id="Coils"/>
    </source>
</evidence>
<dbReference type="AlphaFoldDB" id="A0A813KQ11"/>
<accession>A0A813KQ11</accession>
<evidence type="ECO:0000256" key="2">
    <source>
        <dbReference type="SAM" id="MobiDB-lite"/>
    </source>
</evidence>
<evidence type="ECO:0000313" key="3">
    <source>
        <dbReference type="EMBL" id="CAE8707361.1"/>
    </source>
</evidence>
<evidence type="ECO:0000313" key="4">
    <source>
        <dbReference type="Proteomes" id="UP000626109"/>
    </source>
</evidence>
<feature type="coiled-coil region" evidence="1">
    <location>
        <begin position="55"/>
        <end position="93"/>
    </location>
</feature>
<feature type="region of interest" description="Disordered" evidence="2">
    <location>
        <begin position="192"/>
        <end position="229"/>
    </location>
</feature>
<protein>
    <submittedName>
        <fullName evidence="3">Uncharacterized protein</fullName>
    </submittedName>
</protein>
<keyword evidence="1" id="KW-0175">Coiled coil</keyword>
<feature type="region of interest" description="Disordered" evidence="2">
    <location>
        <begin position="1"/>
        <end position="27"/>
    </location>
</feature>